<keyword evidence="2" id="KW-1185">Reference proteome</keyword>
<dbReference type="AlphaFoldDB" id="A0A348FZP9"/>
<gene>
    <name evidence="1" type="ORF">BLTE_14670</name>
</gene>
<evidence type="ECO:0000313" key="2">
    <source>
        <dbReference type="Proteomes" id="UP000266934"/>
    </source>
</evidence>
<proteinExistence type="predicted"/>
<name>A0A348FZP9_9HYPH</name>
<dbReference type="RefSeq" id="WP_126398912.1">
    <property type="nucleotide sequence ID" value="NZ_AP018907.1"/>
</dbReference>
<sequence length="92" mass="9969">MKLTPGLVTKDINECTLGEVVYLQNNGEIILCLIAGDPSFASQSIPIIALNGNYPTIKNLDNSNSRIVTSFGSGIIIRVNHRSIARQCEPII</sequence>
<dbReference type="EMBL" id="AP018907">
    <property type="protein sequence ID" value="BBF92782.1"/>
    <property type="molecule type" value="Genomic_DNA"/>
</dbReference>
<accession>A0A348FZP9</accession>
<protein>
    <submittedName>
        <fullName evidence="1">Uncharacterized protein</fullName>
    </submittedName>
</protein>
<dbReference type="KEGG" id="blag:BLTE_14670"/>
<dbReference type="Proteomes" id="UP000266934">
    <property type="component" value="Chromosome"/>
</dbReference>
<organism evidence="1 2">
    <name type="scientific">Blastochloris tepida</name>
    <dbReference type="NCBI Taxonomy" id="2233851"/>
    <lineage>
        <taxon>Bacteria</taxon>
        <taxon>Pseudomonadati</taxon>
        <taxon>Pseudomonadota</taxon>
        <taxon>Alphaproteobacteria</taxon>
        <taxon>Hyphomicrobiales</taxon>
        <taxon>Blastochloridaceae</taxon>
        <taxon>Blastochloris</taxon>
    </lineage>
</organism>
<evidence type="ECO:0000313" key="1">
    <source>
        <dbReference type="EMBL" id="BBF92782.1"/>
    </source>
</evidence>
<reference evidence="1 2" key="1">
    <citation type="submission" date="2018-08" db="EMBL/GenBank/DDBJ databases">
        <title>Complete genome sequencing of Blastochloris tepida GI.</title>
        <authorList>
            <person name="Tsukatani Y."/>
            <person name="Mori H."/>
        </authorList>
    </citation>
    <scope>NUCLEOTIDE SEQUENCE [LARGE SCALE GENOMIC DNA]</scope>
    <source>
        <strain evidence="1 2">GI</strain>
    </source>
</reference>